<gene>
    <name evidence="2" type="ORF">AVEN_188793_1</name>
</gene>
<comment type="caution">
    <text evidence="2">The sequence shown here is derived from an EMBL/GenBank/DDBJ whole genome shotgun (WGS) entry which is preliminary data.</text>
</comment>
<feature type="region of interest" description="Disordered" evidence="1">
    <location>
        <begin position="35"/>
        <end position="99"/>
    </location>
</feature>
<reference evidence="2 3" key="1">
    <citation type="journal article" date="2019" name="Sci. Rep.">
        <title>Orb-weaving spider Araneus ventricosus genome elucidates the spidroin gene catalogue.</title>
        <authorList>
            <person name="Kono N."/>
            <person name="Nakamura H."/>
            <person name="Ohtoshi R."/>
            <person name="Moran D.A.P."/>
            <person name="Shinohara A."/>
            <person name="Yoshida Y."/>
            <person name="Fujiwara M."/>
            <person name="Mori M."/>
            <person name="Tomita M."/>
            <person name="Arakawa K."/>
        </authorList>
    </citation>
    <scope>NUCLEOTIDE SEQUENCE [LARGE SCALE GENOMIC DNA]</scope>
</reference>
<evidence type="ECO:0000256" key="1">
    <source>
        <dbReference type="SAM" id="MobiDB-lite"/>
    </source>
</evidence>
<keyword evidence="3" id="KW-1185">Reference proteome</keyword>
<sequence length="99" mass="11301">MYGEHSPTSRITAKQERCFLEYSGKHEAQVTGKITLAQISNKSRQRITNNNSNSRNNSHQRLTADQLAKRTNLQRDSSNSADVQRRLSHLSNSRVLYLS</sequence>
<name>A0A4Y2BS46_ARAVE</name>
<feature type="compositionally biased region" description="Polar residues" evidence="1">
    <location>
        <begin position="37"/>
        <end position="48"/>
    </location>
</feature>
<feature type="compositionally biased region" description="Polar residues" evidence="1">
    <location>
        <begin position="89"/>
        <end position="99"/>
    </location>
</feature>
<protein>
    <submittedName>
        <fullName evidence="2">Uncharacterized protein</fullName>
    </submittedName>
</protein>
<dbReference type="AlphaFoldDB" id="A0A4Y2BS46"/>
<organism evidence="2 3">
    <name type="scientific">Araneus ventricosus</name>
    <name type="common">Orbweaver spider</name>
    <name type="synonym">Epeira ventricosa</name>
    <dbReference type="NCBI Taxonomy" id="182803"/>
    <lineage>
        <taxon>Eukaryota</taxon>
        <taxon>Metazoa</taxon>
        <taxon>Ecdysozoa</taxon>
        <taxon>Arthropoda</taxon>
        <taxon>Chelicerata</taxon>
        <taxon>Arachnida</taxon>
        <taxon>Araneae</taxon>
        <taxon>Araneomorphae</taxon>
        <taxon>Entelegynae</taxon>
        <taxon>Araneoidea</taxon>
        <taxon>Araneidae</taxon>
        <taxon>Araneus</taxon>
    </lineage>
</organism>
<evidence type="ECO:0000313" key="3">
    <source>
        <dbReference type="Proteomes" id="UP000499080"/>
    </source>
</evidence>
<evidence type="ECO:0000313" key="2">
    <source>
        <dbReference type="EMBL" id="GBL95042.1"/>
    </source>
</evidence>
<dbReference type="Proteomes" id="UP000499080">
    <property type="component" value="Unassembled WGS sequence"/>
</dbReference>
<proteinExistence type="predicted"/>
<feature type="compositionally biased region" description="Polar residues" evidence="1">
    <location>
        <begin position="59"/>
        <end position="82"/>
    </location>
</feature>
<dbReference type="EMBL" id="BGPR01000108">
    <property type="protein sequence ID" value="GBL95042.1"/>
    <property type="molecule type" value="Genomic_DNA"/>
</dbReference>
<accession>A0A4Y2BS46</accession>